<reference evidence="2 3" key="1">
    <citation type="submission" date="2016-10" db="EMBL/GenBank/DDBJ databases">
        <authorList>
            <person name="de Groot N.N."/>
        </authorList>
    </citation>
    <scope>NUCLEOTIDE SEQUENCE [LARGE SCALE GENOMIC DNA]</scope>
    <source>
        <strain evidence="2 3">DSM 21799</strain>
    </source>
</reference>
<dbReference type="InterPro" id="IPR009937">
    <property type="entry name" value="Phage_holin_3_6"/>
</dbReference>
<dbReference type="RefSeq" id="WP_091180393.1">
    <property type="nucleotide sequence ID" value="NZ_FNRY01000001.1"/>
</dbReference>
<sequence>MTDRSNESLFTLIRSLPELFTNLIKAEIEQLKTKAVHMGKYAGIGAGLFVGALIFLYFAIGVLVAVGILALALVMPAWLAALIVFVVFLLIAVVLALVGVAFFKKMGQDPDPVESIKQDIDAVKGMGTYDR</sequence>
<name>A0A1H4JX18_9MICO</name>
<gene>
    <name evidence="2" type="ORF">SAMN04489806_0882</name>
</gene>
<keyword evidence="3" id="KW-1185">Reference proteome</keyword>
<keyword evidence="1" id="KW-0812">Transmembrane</keyword>
<dbReference type="Pfam" id="PF07332">
    <property type="entry name" value="Phage_holin_3_6"/>
    <property type="match status" value="1"/>
</dbReference>
<evidence type="ECO:0000313" key="3">
    <source>
        <dbReference type="Proteomes" id="UP000199183"/>
    </source>
</evidence>
<organism evidence="2 3">
    <name type="scientific">Paramicrobacterium humi</name>
    <dbReference type="NCBI Taxonomy" id="640635"/>
    <lineage>
        <taxon>Bacteria</taxon>
        <taxon>Bacillati</taxon>
        <taxon>Actinomycetota</taxon>
        <taxon>Actinomycetes</taxon>
        <taxon>Micrococcales</taxon>
        <taxon>Microbacteriaceae</taxon>
        <taxon>Paramicrobacterium</taxon>
    </lineage>
</organism>
<evidence type="ECO:0000256" key="1">
    <source>
        <dbReference type="SAM" id="Phobius"/>
    </source>
</evidence>
<protein>
    <submittedName>
        <fullName evidence="2">Putative Holin-X, holin superfamily III</fullName>
    </submittedName>
</protein>
<dbReference type="AlphaFoldDB" id="A0A1H4JX18"/>
<proteinExistence type="predicted"/>
<evidence type="ECO:0000313" key="2">
    <source>
        <dbReference type="EMBL" id="SEB50192.1"/>
    </source>
</evidence>
<accession>A0A1H4JX18</accession>
<dbReference type="STRING" id="640635.SAMN04489806_0882"/>
<feature type="transmembrane region" description="Helical" evidence="1">
    <location>
        <begin position="78"/>
        <end position="103"/>
    </location>
</feature>
<keyword evidence="1" id="KW-0472">Membrane</keyword>
<keyword evidence="1" id="KW-1133">Transmembrane helix</keyword>
<dbReference type="Proteomes" id="UP000199183">
    <property type="component" value="Unassembled WGS sequence"/>
</dbReference>
<feature type="transmembrane region" description="Helical" evidence="1">
    <location>
        <begin position="41"/>
        <end position="72"/>
    </location>
</feature>
<dbReference type="EMBL" id="FNRY01000001">
    <property type="protein sequence ID" value="SEB50192.1"/>
    <property type="molecule type" value="Genomic_DNA"/>
</dbReference>
<dbReference type="OrthoDB" id="5082180at2"/>